<keyword evidence="1" id="KW-0812">Transmembrane</keyword>
<protein>
    <submittedName>
        <fullName evidence="2">Uncharacterized protein</fullName>
    </submittedName>
</protein>
<dbReference type="KEGG" id="saca:FFV09_12520"/>
<organism evidence="2 3">
    <name type="scientific">Saccharibacillus brassicae</name>
    <dbReference type="NCBI Taxonomy" id="2583377"/>
    <lineage>
        <taxon>Bacteria</taxon>
        <taxon>Bacillati</taxon>
        <taxon>Bacillota</taxon>
        <taxon>Bacilli</taxon>
        <taxon>Bacillales</taxon>
        <taxon>Paenibacillaceae</taxon>
        <taxon>Saccharibacillus</taxon>
    </lineage>
</organism>
<reference evidence="2 3" key="1">
    <citation type="submission" date="2019-06" db="EMBL/GenBank/DDBJ databases">
        <title>Saccharibacillus brassicae sp. nov., an endophytic bacterium isolated from Chinese cabbage seeds (Brassica pekinensis).</title>
        <authorList>
            <person name="Jiang L."/>
            <person name="Lee J."/>
            <person name="Kim S.W."/>
        </authorList>
    </citation>
    <scope>NUCLEOTIDE SEQUENCE [LARGE SCALE GENOMIC DNA]</scope>
    <source>
        <strain evidence="3">KCTC 43072 / ATSA2</strain>
    </source>
</reference>
<evidence type="ECO:0000313" key="3">
    <source>
        <dbReference type="Proteomes" id="UP000316968"/>
    </source>
</evidence>
<feature type="transmembrane region" description="Helical" evidence="1">
    <location>
        <begin position="65"/>
        <end position="82"/>
    </location>
</feature>
<feature type="transmembrane region" description="Helical" evidence="1">
    <location>
        <begin position="88"/>
        <end position="108"/>
    </location>
</feature>
<keyword evidence="1" id="KW-0472">Membrane</keyword>
<evidence type="ECO:0000313" key="2">
    <source>
        <dbReference type="EMBL" id="QDH21593.1"/>
    </source>
</evidence>
<keyword evidence="1" id="KW-1133">Transmembrane helix</keyword>
<dbReference type="Proteomes" id="UP000316968">
    <property type="component" value="Chromosome"/>
</dbReference>
<accession>A0A4Y6UV48</accession>
<sequence length="311" mass="35609">MSKKLAVTFKPYERTPYAYDKLRVCRRCGSYTVLSPDVCPSCGRRALSDVPAAARRETRRSMQSELLFAALLTLLAMFFAGSMPWIGISAAAGVLLIALLGFAQYRAFEPQLRIRTDRLFARDRDRIRHGLIQDIRAAEARLDTEPARAYEMLREVNTLLRNDPIRGLQAELLQTFVLRRDMDLLVEPLLMDGFSPHLAGYIGEVARLNRELIKESSIRYCLRYEPQIRSLPRGEEILASVAGAAVRMKRYIELYPEFIRRYAHKLPEDRLERLREALSQHPGSLEPLKLEADEVYRVRFGGRSPRGGNRA</sequence>
<dbReference type="EMBL" id="CP041217">
    <property type="protein sequence ID" value="QDH21593.1"/>
    <property type="molecule type" value="Genomic_DNA"/>
</dbReference>
<name>A0A4Y6UV48_SACBS</name>
<dbReference type="OrthoDB" id="2925556at2"/>
<gene>
    <name evidence="2" type="ORF">FFV09_12520</name>
</gene>
<keyword evidence="3" id="KW-1185">Reference proteome</keyword>
<dbReference type="AlphaFoldDB" id="A0A4Y6UV48"/>
<evidence type="ECO:0000256" key="1">
    <source>
        <dbReference type="SAM" id="Phobius"/>
    </source>
</evidence>
<proteinExistence type="predicted"/>
<dbReference type="RefSeq" id="WP_141448138.1">
    <property type="nucleotide sequence ID" value="NZ_CBCSAZ010000007.1"/>
</dbReference>